<comment type="caution">
    <text evidence="2">The sequence shown here is derived from an EMBL/GenBank/DDBJ whole genome shotgun (WGS) entry which is preliminary data.</text>
</comment>
<sequence>MKDWMKKGMAAGLGLAVISKERIEKTVQELVKKGEMTPKASRELLDQLIARGEQEQQALEDTIQTQVQKTLHDWNVATQDDIHRLERRIQMLENELATLQQIDEIQAARKDREDGKPDV</sequence>
<evidence type="ECO:0000313" key="2">
    <source>
        <dbReference type="EMBL" id="PTM59996.1"/>
    </source>
</evidence>
<accession>A0A2T4ZDR0</accession>
<name>A0A2T4ZDR0_9BACL</name>
<evidence type="ECO:0000256" key="1">
    <source>
        <dbReference type="SAM" id="Coils"/>
    </source>
</evidence>
<keyword evidence="1" id="KW-0175">Coiled coil</keyword>
<dbReference type="Proteomes" id="UP000241639">
    <property type="component" value="Unassembled WGS sequence"/>
</dbReference>
<dbReference type="OrthoDB" id="191894at2"/>
<gene>
    <name evidence="2" type="ORF">C8J48_2635</name>
</gene>
<dbReference type="AlphaFoldDB" id="A0A2T4ZDR0"/>
<dbReference type="NCBIfam" id="NF047773">
    <property type="entry name" value="phas_rel_Lepto"/>
    <property type="match status" value="1"/>
</dbReference>
<feature type="coiled-coil region" evidence="1">
    <location>
        <begin position="75"/>
        <end position="102"/>
    </location>
</feature>
<dbReference type="RefSeq" id="WP_107727434.1">
    <property type="nucleotide sequence ID" value="NZ_PZZP01000001.1"/>
</dbReference>
<dbReference type="InterPro" id="IPR008769">
    <property type="entry name" value="PhaF_PhaI"/>
</dbReference>
<dbReference type="PANTHER" id="PTHR38664:SF1">
    <property type="entry name" value="SLR0058 PROTEIN"/>
    <property type="match status" value="1"/>
</dbReference>
<organism evidence="2 3">
    <name type="scientific">Desmospora activa DSM 45169</name>
    <dbReference type="NCBI Taxonomy" id="1121389"/>
    <lineage>
        <taxon>Bacteria</taxon>
        <taxon>Bacillati</taxon>
        <taxon>Bacillota</taxon>
        <taxon>Bacilli</taxon>
        <taxon>Bacillales</taxon>
        <taxon>Thermoactinomycetaceae</taxon>
        <taxon>Desmospora</taxon>
    </lineage>
</organism>
<protein>
    <submittedName>
        <fullName evidence="2">Polyhydroxyalkanoate synthesis regulator phasin</fullName>
    </submittedName>
</protein>
<dbReference type="EMBL" id="PZZP01000001">
    <property type="protein sequence ID" value="PTM59996.1"/>
    <property type="molecule type" value="Genomic_DNA"/>
</dbReference>
<keyword evidence="3" id="KW-1185">Reference proteome</keyword>
<evidence type="ECO:0000313" key="3">
    <source>
        <dbReference type="Proteomes" id="UP000241639"/>
    </source>
</evidence>
<proteinExistence type="predicted"/>
<reference evidence="2 3" key="1">
    <citation type="submission" date="2018-04" db="EMBL/GenBank/DDBJ databases">
        <title>Genomic Encyclopedia of Archaeal and Bacterial Type Strains, Phase II (KMG-II): from individual species to whole genera.</title>
        <authorList>
            <person name="Goeker M."/>
        </authorList>
    </citation>
    <scope>NUCLEOTIDE SEQUENCE [LARGE SCALE GENOMIC DNA]</scope>
    <source>
        <strain evidence="2 3">DSM 45169</strain>
    </source>
</reference>
<dbReference type="PANTHER" id="PTHR38664">
    <property type="entry name" value="SLR0058 PROTEIN"/>
    <property type="match status" value="1"/>
</dbReference>